<evidence type="ECO:0000313" key="1">
    <source>
        <dbReference type="EMBL" id="GAH85154.1"/>
    </source>
</evidence>
<name>X1K4F8_9ZZZZ</name>
<accession>X1K4F8</accession>
<comment type="caution">
    <text evidence="1">The sequence shown here is derived from an EMBL/GenBank/DDBJ whole genome shotgun (WGS) entry which is preliminary data.</text>
</comment>
<sequence>AEIGYVEVGGTTSDERAKVTALIEKHRKSE</sequence>
<proteinExistence type="predicted"/>
<gene>
    <name evidence="1" type="ORF">S03H2_65237</name>
</gene>
<feature type="non-terminal residue" evidence="1">
    <location>
        <position position="1"/>
    </location>
</feature>
<reference evidence="1" key="1">
    <citation type="journal article" date="2014" name="Front. Microbiol.">
        <title>High frequency of phylogenetically diverse reductive dehalogenase-homologous genes in deep subseafloor sedimentary metagenomes.</title>
        <authorList>
            <person name="Kawai M."/>
            <person name="Futagami T."/>
            <person name="Toyoda A."/>
            <person name="Takaki Y."/>
            <person name="Nishi S."/>
            <person name="Hori S."/>
            <person name="Arai W."/>
            <person name="Tsubouchi T."/>
            <person name="Morono Y."/>
            <person name="Uchiyama I."/>
            <person name="Ito T."/>
            <person name="Fujiyama A."/>
            <person name="Inagaki F."/>
            <person name="Takami H."/>
        </authorList>
    </citation>
    <scope>NUCLEOTIDE SEQUENCE</scope>
    <source>
        <strain evidence="1">Expedition CK06-06</strain>
    </source>
</reference>
<dbReference type="AlphaFoldDB" id="X1K4F8"/>
<organism evidence="1">
    <name type="scientific">marine sediment metagenome</name>
    <dbReference type="NCBI Taxonomy" id="412755"/>
    <lineage>
        <taxon>unclassified sequences</taxon>
        <taxon>metagenomes</taxon>
        <taxon>ecological metagenomes</taxon>
    </lineage>
</organism>
<dbReference type="EMBL" id="BARU01042459">
    <property type="protein sequence ID" value="GAH85154.1"/>
    <property type="molecule type" value="Genomic_DNA"/>
</dbReference>
<protein>
    <submittedName>
        <fullName evidence="1">Uncharacterized protein</fullName>
    </submittedName>
</protein>